<gene>
    <name evidence="1" type="ORF">F5148DRAFT_952243</name>
</gene>
<feature type="non-terminal residue" evidence="1">
    <location>
        <position position="482"/>
    </location>
</feature>
<name>A0ACC0UEI3_9AGAM</name>
<evidence type="ECO:0000313" key="1">
    <source>
        <dbReference type="EMBL" id="KAI9509474.1"/>
    </source>
</evidence>
<evidence type="ECO:0000313" key="2">
    <source>
        <dbReference type="Proteomes" id="UP001207468"/>
    </source>
</evidence>
<keyword evidence="2" id="KW-1185">Reference proteome</keyword>
<comment type="caution">
    <text evidence="1">The sequence shown here is derived from an EMBL/GenBank/DDBJ whole genome shotgun (WGS) entry which is preliminary data.</text>
</comment>
<reference evidence="1" key="1">
    <citation type="submission" date="2021-03" db="EMBL/GenBank/DDBJ databases">
        <title>Evolutionary priming and transition to the ectomycorrhizal habit in an iconic lineage of mushroom-forming fungi: is preadaptation a requirement?</title>
        <authorList>
            <consortium name="DOE Joint Genome Institute"/>
            <person name="Looney B.P."/>
            <person name="Miyauchi S."/>
            <person name="Morin E."/>
            <person name="Drula E."/>
            <person name="Courty P.E."/>
            <person name="Chicoki N."/>
            <person name="Fauchery L."/>
            <person name="Kohler A."/>
            <person name="Kuo A."/>
            <person name="LaButti K."/>
            <person name="Pangilinan J."/>
            <person name="Lipzen A."/>
            <person name="Riley R."/>
            <person name="Andreopoulos W."/>
            <person name="He G."/>
            <person name="Johnson J."/>
            <person name="Barry K.W."/>
            <person name="Grigoriev I.V."/>
            <person name="Nagy L."/>
            <person name="Hibbett D."/>
            <person name="Henrissat B."/>
            <person name="Matheny P.B."/>
            <person name="Labbe J."/>
            <person name="Martin A.F."/>
        </authorList>
    </citation>
    <scope>NUCLEOTIDE SEQUENCE</scope>
    <source>
        <strain evidence="1">BPL698</strain>
    </source>
</reference>
<accession>A0ACC0UEI3</accession>
<sequence>MPQGTPFHGFIPPFPIRVDQFDTSRTLVAVPALHLLSHTHSDHILGLAAKSFASTIICSHDAKQMLLRHEGYIERVLRDVDLRDEARLAKTFGHLKIPPFVKDGKLDFSASRDLLRALPLHTPTKIELTDNVNVTLTLFDANHCPGSVMFLVEGAQGAVLHTGDFRAEPWFLDYVRRSPFLQPYLALPEVPERAMLVHEQHKDSGTSSFRTLDAIYLDTECLLLMNEVPTKSDATQGLVSLMSLFPPETTFFINAWTWGYEEIFRAVARSFRSQIHVDRYKHNIYSHLADPFLPSLITLDPSKTRFHACERFNRCIKASGDGVVYVNPVAMSKSRWDQYLALTESKLRAAQPVTILLVPLSRHSPFQELRAFVSLFRPVRIVPNSLDPSLHGFDALCIPHLFSNCLSSPTSQISSSFDEALVEHDIVVSDDRSDVALQNLVGDGADGTVRAWAVSGRTVDKLTAMEPYLSGTARDMVRRMLG</sequence>
<proteinExistence type="predicted"/>
<dbReference type="Proteomes" id="UP001207468">
    <property type="component" value="Unassembled WGS sequence"/>
</dbReference>
<dbReference type="EMBL" id="JAGFNK010000064">
    <property type="protein sequence ID" value="KAI9509474.1"/>
    <property type="molecule type" value="Genomic_DNA"/>
</dbReference>
<protein>
    <submittedName>
        <fullName evidence="1">Beta-lactamase-like protein</fullName>
    </submittedName>
</protein>
<organism evidence="1 2">
    <name type="scientific">Russula earlei</name>
    <dbReference type="NCBI Taxonomy" id="71964"/>
    <lineage>
        <taxon>Eukaryota</taxon>
        <taxon>Fungi</taxon>
        <taxon>Dikarya</taxon>
        <taxon>Basidiomycota</taxon>
        <taxon>Agaricomycotina</taxon>
        <taxon>Agaricomycetes</taxon>
        <taxon>Russulales</taxon>
        <taxon>Russulaceae</taxon>
        <taxon>Russula</taxon>
    </lineage>
</organism>